<dbReference type="KEGG" id="nsh:GXM_06837"/>
<dbReference type="PANTHER" id="PTHR36924">
    <property type="entry name" value="ANTITOXIN HIGA-1"/>
    <property type="match status" value="1"/>
</dbReference>
<evidence type="ECO:0000313" key="4">
    <source>
        <dbReference type="EMBL" id="QFS49343.1"/>
    </source>
</evidence>
<dbReference type="SUPFAM" id="SSF47413">
    <property type="entry name" value="lambda repressor-like DNA-binding domains"/>
    <property type="match status" value="1"/>
</dbReference>
<dbReference type="SMART" id="SM00530">
    <property type="entry name" value="HTH_XRE"/>
    <property type="match status" value="1"/>
</dbReference>
<comment type="similarity">
    <text evidence="1">Belongs to the short-chain fatty acyl-CoA assimilation regulator (ScfR) family.</text>
</comment>
<keyword evidence="5" id="KW-1185">Reference proteome</keyword>
<sequence length="372" mass="42583">MIETTRTFTPDWVSPPGDAIADLLEERDWTQAQLAERLGYTTKHISQLINGKAPINEETALKLERVMGSTAAFWLRYEAQYRAALAKKEEENRLKGWTSWLDRLPVKELMNQGVIPKCRLIDKNKPDLVKKLLQFFGVASPEDWQNYYAGMEVAFRRTRENQSDVGAISTWLRLGEIKAEQLDSPKYSKPKFEKAVREIRTLTVLPPEEFEPQMQKLCWEAGVVLVLVPSIKKAHVSGVARWLNPHKALIQLSLYGKTNDRFWFNFFHEAAHILLHDKENIFLDEWNSGESLKSEQERQADKWSREFLIPPEYEGELAKLKSETDVIDFAKGIGINPGIVVGRLQHDHLIDPSWMNGLKVKFGALAGILTSG</sequence>
<dbReference type="Gene3D" id="1.10.260.40">
    <property type="entry name" value="lambda repressor-like DNA-binding domains"/>
    <property type="match status" value="1"/>
</dbReference>
<keyword evidence="2" id="KW-0238">DNA-binding</keyword>
<evidence type="ECO:0000256" key="2">
    <source>
        <dbReference type="ARBA" id="ARBA00023125"/>
    </source>
</evidence>
<evidence type="ECO:0000313" key="5">
    <source>
        <dbReference type="Proteomes" id="UP000326678"/>
    </source>
</evidence>
<dbReference type="Pfam" id="PF01381">
    <property type="entry name" value="HTH_3"/>
    <property type="match status" value="1"/>
</dbReference>
<dbReference type="PROSITE" id="PS50943">
    <property type="entry name" value="HTH_CROC1"/>
    <property type="match status" value="1"/>
</dbReference>
<dbReference type="Proteomes" id="UP000326678">
    <property type="component" value="Chromosome Gxm1"/>
</dbReference>
<gene>
    <name evidence="4" type="ORF">GXM_06837</name>
</gene>
<name>A0A5P8W980_9NOSO</name>
<dbReference type="PANTHER" id="PTHR36924:SF1">
    <property type="entry name" value="ANTITOXIN HIGA-1"/>
    <property type="match status" value="1"/>
</dbReference>
<dbReference type="NCBIfam" id="TIGR02607">
    <property type="entry name" value="antidote_HigA"/>
    <property type="match status" value="1"/>
</dbReference>
<evidence type="ECO:0000256" key="1">
    <source>
        <dbReference type="ARBA" id="ARBA00007227"/>
    </source>
</evidence>
<proteinExistence type="inferred from homology"/>
<dbReference type="InterPro" id="IPR001387">
    <property type="entry name" value="Cro/C1-type_HTH"/>
</dbReference>
<dbReference type="RefSeq" id="WP_152590588.1">
    <property type="nucleotide sequence ID" value="NZ_CP045226.1"/>
</dbReference>
<protein>
    <submittedName>
        <fullName evidence="4">Helix-turn-helix domain-containing protein</fullName>
    </submittedName>
</protein>
<reference evidence="4 5" key="1">
    <citation type="submission" date="2019-10" db="EMBL/GenBank/DDBJ databases">
        <title>Genomic and transcriptomic insights into the perfect genentic adaptation of a filamentous nitrogen-fixing cyanobacterium to rice fields.</title>
        <authorList>
            <person name="Chen Z."/>
        </authorList>
    </citation>
    <scope>NUCLEOTIDE SEQUENCE [LARGE SCALE GENOMIC DNA]</scope>
    <source>
        <strain evidence="4">CCNUC1</strain>
    </source>
</reference>
<organism evidence="4 5">
    <name type="scientific">Nostoc sphaeroides CCNUC1</name>
    <dbReference type="NCBI Taxonomy" id="2653204"/>
    <lineage>
        <taxon>Bacteria</taxon>
        <taxon>Bacillati</taxon>
        <taxon>Cyanobacteriota</taxon>
        <taxon>Cyanophyceae</taxon>
        <taxon>Nostocales</taxon>
        <taxon>Nostocaceae</taxon>
        <taxon>Nostoc</taxon>
    </lineage>
</organism>
<dbReference type="GO" id="GO:0003677">
    <property type="term" value="F:DNA binding"/>
    <property type="evidence" value="ECO:0007669"/>
    <property type="project" value="UniProtKB-KW"/>
</dbReference>
<dbReference type="InterPro" id="IPR013430">
    <property type="entry name" value="Toxin_antidote_HigA"/>
</dbReference>
<dbReference type="Pfam" id="PF06114">
    <property type="entry name" value="Peptidase_M78"/>
    <property type="match status" value="1"/>
</dbReference>
<accession>A0A5P8W980</accession>
<dbReference type="InterPro" id="IPR010982">
    <property type="entry name" value="Lambda_DNA-bd_dom_sf"/>
</dbReference>
<dbReference type="EMBL" id="CP045226">
    <property type="protein sequence ID" value="QFS49343.1"/>
    <property type="molecule type" value="Genomic_DNA"/>
</dbReference>
<dbReference type="InterPro" id="IPR010359">
    <property type="entry name" value="IrrE_HExxH"/>
</dbReference>
<feature type="domain" description="HTH cro/C1-type" evidence="3">
    <location>
        <begin position="20"/>
        <end position="74"/>
    </location>
</feature>
<dbReference type="CDD" id="cd00093">
    <property type="entry name" value="HTH_XRE"/>
    <property type="match status" value="1"/>
</dbReference>
<dbReference type="AlphaFoldDB" id="A0A5P8W980"/>
<evidence type="ECO:0000259" key="3">
    <source>
        <dbReference type="PROSITE" id="PS50943"/>
    </source>
</evidence>